<dbReference type="AlphaFoldDB" id="A0A9C7GAV4"/>
<gene>
    <name evidence="1" type="ORF">NEOCIP111885_02515</name>
</gene>
<name>A0A9C7GAV4_9BACI</name>
<dbReference type="Proteomes" id="UP000789845">
    <property type="component" value="Unassembled WGS sequence"/>
</dbReference>
<protein>
    <recommendedName>
        <fullName evidence="3">N-formylglutamate amidohydrolase</fullName>
    </recommendedName>
</protein>
<sequence length="216" mass="24597">MVTLEKIKKMELLYKEETFETNEAFEVILGELPVLVSAPHSVTHFRKGQPKHGEFMTGVIAKLLQERLNCYCITKTKNDLTDPNFDGDHPYKEAITNLVAEQGISFLIDLHIMASERPAAIEIGTGNGRNVFNDYRYEEILKQNFELQGINPIIVNELFTGGFKHTVSSTISREANIPCIQIEINWRLLNSLSDQHQIYEVLDSLTSSIDTLRSRK</sequence>
<dbReference type="SUPFAM" id="SSF53187">
    <property type="entry name" value="Zn-dependent exopeptidases"/>
    <property type="match status" value="1"/>
</dbReference>
<dbReference type="Pfam" id="PF05013">
    <property type="entry name" value="FGase"/>
    <property type="match status" value="1"/>
</dbReference>
<accession>A0A9C7GAV4</accession>
<organism evidence="1 2">
    <name type="scientific">Pseudoneobacillus rhizosphaerae</name>
    <dbReference type="NCBI Taxonomy" id="2880968"/>
    <lineage>
        <taxon>Bacteria</taxon>
        <taxon>Bacillati</taxon>
        <taxon>Bacillota</taxon>
        <taxon>Bacilli</taxon>
        <taxon>Bacillales</taxon>
        <taxon>Bacillaceae</taxon>
        <taxon>Pseudoneobacillus</taxon>
    </lineage>
</organism>
<dbReference type="Gene3D" id="3.40.630.40">
    <property type="entry name" value="Zn-dependent exopeptidases"/>
    <property type="match status" value="1"/>
</dbReference>
<dbReference type="InterPro" id="IPR007709">
    <property type="entry name" value="N-FG_amidohydro"/>
</dbReference>
<proteinExistence type="predicted"/>
<comment type="caution">
    <text evidence="1">The sequence shown here is derived from an EMBL/GenBank/DDBJ whole genome shotgun (WGS) entry which is preliminary data.</text>
</comment>
<keyword evidence="2" id="KW-1185">Reference proteome</keyword>
<dbReference type="RefSeq" id="WP_230497042.1">
    <property type="nucleotide sequence ID" value="NZ_CAKJTG010000013.1"/>
</dbReference>
<evidence type="ECO:0008006" key="3">
    <source>
        <dbReference type="Google" id="ProtNLM"/>
    </source>
</evidence>
<evidence type="ECO:0000313" key="1">
    <source>
        <dbReference type="EMBL" id="CAG9608798.1"/>
    </source>
</evidence>
<reference evidence="1" key="1">
    <citation type="submission" date="2021-10" db="EMBL/GenBank/DDBJ databases">
        <authorList>
            <person name="Criscuolo A."/>
        </authorList>
    </citation>
    <scope>NUCLEOTIDE SEQUENCE</scope>
    <source>
        <strain evidence="1">CIP111885</strain>
    </source>
</reference>
<dbReference type="EMBL" id="CAKJTG010000013">
    <property type="protein sequence ID" value="CAG9608798.1"/>
    <property type="molecule type" value="Genomic_DNA"/>
</dbReference>
<evidence type="ECO:0000313" key="2">
    <source>
        <dbReference type="Proteomes" id="UP000789845"/>
    </source>
</evidence>